<dbReference type="AlphaFoldDB" id="A0A2T7T1H9"/>
<dbReference type="OrthoDB" id="5464833at2"/>
<dbReference type="Gene3D" id="3.30.530.20">
    <property type="match status" value="1"/>
</dbReference>
<evidence type="ECO:0000313" key="1">
    <source>
        <dbReference type="EMBL" id="PVE09008.1"/>
    </source>
</evidence>
<protein>
    <recommendedName>
        <fullName evidence="3">DUF1990 domain-containing protein</fullName>
    </recommendedName>
</protein>
<comment type="caution">
    <text evidence="1">The sequence shown here is derived from an EMBL/GenBank/DDBJ whole genome shotgun (WGS) entry which is preliminary data.</text>
</comment>
<keyword evidence="2" id="KW-1185">Reference proteome</keyword>
<dbReference type="SUPFAM" id="SSF55961">
    <property type="entry name" value="Bet v1-like"/>
    <property type="match status" value="1"/>
</dbReference>
<dbReference type="Proteomes" id="UP000245992">
    <property type="component" value="Unassembled WGS sequence"/>
</dbReference>
<dbReference type="RefSeq" id="WP_030349246.1">
    <property type="nucleotide sequence ID" value="NZ_AZSP01000250.1"/>
</dbReference>
<dbReference type="EMBL" id="AZSP01000250">
    <property type="protein sequence ID" value="PVE09008.1"/>
    <property type="molecule type" value="Genomic_DNA"/>
</dbReference>
<organism evidence="1 2">
    <name type="scientific">Streptomyces scopuliridis RB72</name>
    <dbReference type="NCBI Taxonomy" id="1440053"/>
    <lineage>
        <taxon>Bacteria</taxon>
        <taxon>Bacillati</taxon>
        <taxon>Actinomycetota</taxon>
        <taxon>Actinomycetes</taxon>
        <taxon>Kitasatosporales</taxon>
        <taxon>Streptomycetaceae</taxon>
        <taxon>Streptomyces</taxon>
    </lineage>
</organism>
<dbReference type="InterPro" id="IPR023393">
    <property type="entry name" value="START-like_dom_sf"/>
</dbReference>
<proteinExistence type="predicted"/>
<evidence type="ECO:0000313" key="2">
    <source>
        <dbReference type="Proteomes" id="UP000245992"/>
    </source>
</evidence>
<name>A0A2T7T1H9_9ACTN</name>
<dbReference type="STRING" id="1440053.GCA_000718095_00019"/>
<gene>
    <name evidence="1" type="ORF">Y717_13520</name>
</gene>
<reference evidence="1 2" key="1">
    <citation type="submission" date="2013-12" db="EMBL/GenBank/DDBJ databases">
        <title>Annotated genome of Streptomyces scopuliridis.</title>
        <authorList>
            <person name="Olson J.B."/>
        </authorList>
    </citation>
    <scope>NUCLEOTIDE SEQUENCE [LARGE SCALE GENOMIC DNA]</scope>
    <source>
        <strain evidence="1 2">RB72</strain>
    </source>
</reference>
<accession>A0A2T7T1H9</accession>
<sequence length="188" mass="21000">MNWTLERLLPTFDKREHHSRLIHAPQDRVWDTLMDLRAGDLPVTLGLMRVRGGPSAWVKGIDVGAHEGMDLRVLDSMAPREMAADPPHEVVLGDIARYVALRPSRPEIERGDPEAFAGFAEPGWSKVVMNFRLTPEGDGTLLSTETRVLATDASARRAFALYWGVMRAGSGLIRHDILRAIEKKTRTP</sequence>
<evidence type="ECO:0008006" key="3">
    <source>
        <dbReference type="Google" id="ProtNLM"/>
    </source>
</evidence>